<dbReference type="InterPro" id="IPR003156">
    <property type="entry name" value="DHHA1_dom"/>
</dbReference>
<keyword evidence="4 11" id="KW-0479">Metal-binding</keyword>
<dbReference type="PROSITE" id="PS50860">
    <property type="entry name" value="AA_TRNA_LIGASE_II_ALA"/>
    <property type="match status" value="1"/>
</dbReference>
<dbReference type="NCBIfam" id="TIGR00344">
    <property type="entry name" value="alaS"/>
    <property type="match status" value="1"/>
</dbReference>
<dbReference type="GO" id="GO:0005524">
    <property type="term" value="F:ATP binding"/>
    <property type="evidence" value="ECO:0007669"/>
    <property type="project" value="UniProtKB-UniRule"/>
</dbReference>
<dbReference type="Pfam" id="PF01411">
    <property type="entry name" value="tRNA-synt_2c"/>
    <property type="match status" value="1"/>
</dbReference>
<evidence type="ECO:0000256" key="6">
    <source>
        <dbReference type="ARBA" id="ARBA00022833"/>
    </source>
</evidence>
<dbReference type="Gene3D" id="2.40.30.130">
    <property type="match status" value="1"/>
</dbReference>
<comment type="similarity">
    <text evidence="1 11">Belongs to the class-II aminoacyl-tRNA synthetase family.</text>
</comment>
<comment type="function">
    <text evidence="11">Catalyzes the attachment of alanine to tRNA(Ala) in a two-step reaction: alanine is first activated by ATP to form Ala-AMP and then transferred to the acceptor end of tRNA(Ala). Also edits incorrectly charged Ser-tRNA(Ala) and Gly-tRNA(Ala) via its editing domain.</text>
</comment>
<dbReference type="CDD" id="cd00673">
    <property type="entry name" value="AlaRS_core"/>
    <property type="match status" value="1"/>
</dbReference>
<keyword evidence="2 11" id="KW-0820">tRNA-binding</keyword>
<dbReference type="PANTHER" id="PTHR11777">
    <property type="entry name" value="ALANYL-TRNA SYNTHETASE"/>
    <property type="match status" value="1"/>
</dbReference>
<keyword evidence="7 11" id="KW-0067">ATP-binding</keyword>
<keyword evidence="3 11" id="KW-0436">Ligase</keyword>
<evidence type="ECO:0000259" key="12">
    <source>
        <dbReference type="PROSITE" id="PS50860"/>
    </source>
</evidence>
<name>A0A517ZKD3_9PLAN</name>
<dbReference type="PANTHER" id="PTHR11777:SF9">
    <property type="entry name" value="ALANINE--TRNA LIGASE, CYTOPLASMIC"/>
    <property type="match status" value="1"/>
</dbReference>
<evidence type="ECO:0000256" key="10">
    <source>
        <dbReference type="ARBA" id="ARBA00023146"/>
    </source>
</evidence>
<dbReference type="InterPro" id="IPR009000">
    <property type="entry name" value="Transl_B-barrel_sf"/>
</dbReference>
<dbReference type="Gene3D" id="3.10.310.40">
    <property type="match status" value="1"/>
</dbReference>
<dbReference type="InterPro" id="IPR002318">
    <property type="entry name" value="Ala-tRNA-lgiase_IIc"/>
</dbReference>
<evidence type="ECO:0000256" key="4">
    <source>
        <dbReference type="ARBA" id="ARBA00022723"/>
    </source>
</evidence>
<proteinExistence type="inferred from homology"/>
<evidence type="ECO:0000256" key="9">
    <source>
        <dbReference type="ARBA" id="ARBA00022917"/>
    </source>
</evidence>
<evidence type="ECO:0000256" key="5">
    <source>
        <dbReference type="ARBA" id="ARBA00022741"/>
    </source>
</evidence>
<evidence type="ECO:0000256" key="8">
    <source>
        <dbReference type="ARBA" id="ARBA00022884"/>
    </source>
</evidence>
<dbReference type="InterPro" id="IPR012947">
    <property type="entry name" value="tRNA_SAD"/>
</dbReference>
<dbReference type="FunFam" id="3.10.310.40:FF:000001">
    <property type="entry name" value="Alanine--tRNA ligase"/>
    <property type="match status" value="1"/>
</dbReference>
<comment type="subcellular location">
    <subcellularLocation>
        <location evidence="11">Cytoplasm</location>
    </subcellularLocation>
</comment>
<keyword evidence="11" id="KW-0963">Cytoplasm</keyword>
<feature type="binding site" evidence="11">
    <location>
        <position position="564"/>
    </location>
    <ligand>
        <name>Zn(2+)</name>
        <dbReference type="ChEBI" id="CHEBI:29105"/>
    </ligand>
</feature>
<evidence type="ECO:0000256" key="1">
    <source>
        <dbReference type="ARBA" id="ARBA00008226"/>
    </source>
</evidence>
<dbReference type="KEGG" id="sdyn:Mal52_14340"/>
<dbReference type="InterPro" id="IPR018165">
    <property type="entry name" value="Ala-tRNA-synth_IIc_core"/>
</dbReference>
<dbReference type="Pfam" id="PF07973">
    <property type="entry name" value="tRNA_SAD"/>
    <property type="match status" value="1"/>
</dbReference>
<dbReference type="SUPFAM" id="SSF55681">
    <property type="entry name" value="Class II aaRS and biotin synthetases"/>
    <property type="match status" value="1"/>
</dbReference>
<feature type="binding site" evidence="11">
    <location>
        <position position="560"/>
    </location>
    <ligand>
        <name>Zn(2+)</name>
        <dbReference type="ChEBI" id="CHEBI:29105"/>
    </ligand>
</feature>
<protein>
    <recommendedName>
        <fullName evidence="11">Alanine--tRNA ligase</fullName>
        <ecNumber evidence="11">6.1.1.7</ecNumber>
    </recommendedName>
    <alternativeName>
        <fullName evidence="11">Alanyl-tRNA synthetase</fullName>
        <shortName evidence="11">AlaRS</shortName>
    </alternativeName>
</protein>
<comment type="catalytic activity">
    <reaction evidence="11">
        <text>tRNA(Ala) + L-alanine + ATP = L-alanyl-tRNA(Ala) + AMP + diphosphate</text>
        <dbReference type="Rhea" id="RHEA:12540"/>
        <dbReference type="Rhea" id="RHEA-COMP:9657"/>
        <dbReference type="Rhea" id="RHEA-COMP:9923"/>
        <dbReference type="ChEBI" id="CHEBI:30616"/>
        <dbReference type="ChEBI" id="CHEBI:33019"/>
        <dbReference type="ChEBI" id="CHEBI:57972"/>
        <dbReference type="ChEBI" id="CHEBI:78442"/>
        <dbReference type="ChEBI" id="CHEBI:78497"/>
        <dbReference type="ChEBI" id="CHEBI:456215"/>
        <dbReference type="EC" id="6.1.1.7"/>
    </reaction>
</comment>
<evidence type="ECO:0000313" key="13">
    <source>
        <dbReference type="EMBL" id="QDU42964.1"/>
    </source>
</evidence>
<dbReference type="InterPro" id="IPR018163">
    <property type="entry name" value="Thr/Ala-tRNA-synth_IIc_edit"/>
</dbReference>
<dbReference type="Gene3D" id="3.30.930.10">
    <property type="entry name" value="Bira Bifunctional Protein, Domain 2"/>
    <property type="match status" value="1"/>
</dbReference>
<dbReference type="GO" id="GO:0006419">
    <property type="term" value="P:alanyl-tRNA aminoacylation"/>
    <property type="evidence" value="ECO:0007669"/>
    <property type="project" value="UniProtKB-UniRule"/>
</dbReference>
<dbReference type="InterPro" id="IPR045864">
    <property type="entry name" value="aa-tRNA-synth_II/BPL/LPL"/>
</dbReference>
<feature type="binding site" evidence="11">
    <location>
        <position position="666"/>
    </location>
    <ligand>
        <name>Zn(2+)</name>
        <dbReference type="ChEBI" id="CHEBI:29105"/>
    </ligand>
</feature>
<dbReference type="GO" id="GO:0008270">
    <property type="term" value="F:zinc ion binding"/>
    <property type="evidence" value="ECO:0007669"/>
    <property type="project" value="UniProtKB-UniRule"/>
</dbReference>
<dbReference type="GO" id="GO:0002161">
    <property type="term" value="F:aminoacyl-tRNA deacylase activity"/>
    <property type="evidence" value="ECO:0007669"/>
    <property type="project" value="TreeGrafter"/>
</dbReference>
<dbReference type="GO" id="GO:0000049">
    <property type="term" value="F:tRNA binding"/>
    <property type="evidence" value="ECO:0007669"/>
    <property type="project" value="UniProtKB-KW"/>
</dbReference>
<dbReference type="Gene3D" id="3.30.980.10">
    <property type="entry name" value="Threonyl-trna Synthetase, Chain A, domain 2"/>
    <property type="match status" value="1"/>
</dbReference>
<comment type="domain">
    <text evidence="11">Consists of three domains; the N-terminal catalytic domain, the editing domain and the C-terminal C-Ala domain. The editing domain removes incorrectly charged amino acids, while the C-Ala domain, along with tRNA(Ala), serves as a bridge to cooperatively bring together the editing and aminoacylation centers thus stimulating deacylation of misacylated tRNAs.</text>
</comment>
<dbReference type="Proteomes" id="UP000319383">
    <property type="component" value="Chromosome"/>
</dbReference>
<dbReference type="HAMAP" id="MF_00036_B">
    <property type="entry name" value="Ala_tRNA_synth_B"/>
    <property type="match status" value="1"/>
</dbReference>
<keyword evidence="14" id="KW-1185">Reference proteome</keyword>
<keyword evidence="9 11" id="KW-0648">Protein biosynthesis</keyword>
<evidence type="ECO:0000256" key="7">
    <source>
        <dbReference type="ARBA" id="ARBA00022840"/>
    </source>
</evidence>
<keyword evidence="5 11" id="KW-0547">Nucleotide-binding</keyword>
<evidence type="ECO:0000256" key="3">
    <source>
        <dbReference type="ARBA" id="ARBA00022598"/>
    </source>
</evidence>
<dbReference type="AlphaFoldDB" id="A0A517ZKD3"/>
<organism evidence="13 14">
    <name type="scientific">Symmachiella dynata</name>
    <dbReference type="NCBI Taxonomy" id="2527995"/>
    <lineage>
        <taxon>Bacteria</taxon>
        <taxon>Pseudomonadati</taxon>
        <taxon>Planctomycetota</taxon>
        <taxon>Planctomycetia</taxon>
        <taxon>Planctomycetales</taxon>
        <taxon>Planctomycetaceae</taxon>
        <taxon>Symmachiella</taxon>
    </lineage>
</organism>
<dbReference type="InterPro" id="IPR050058">
    <property type="entry name" value="Ala-tRNA_ligase"/>
</dbReference>
<feature type="binding site" evidence="11">
    <location>
        <position position="662"/>
    </location>
    <ligand>
        <name>Zn(2+)</name>
        <dbReference type="ChEBI" id="CHEBI:29105"/>
    </ligand>
</feature>
<dbReference type="SUPFAM" id="SSF55186">
    <property type="entry name" value="ThrRS/AlaRS common domain"/>
    <property type="match status" value="1"/>
</dbReference>
<keyword evidence="10 11" id="KW-0030">Aminoacyl-tRNA synthetase</keyword>
<dbReference type="SUPFAM" id="SSF101353">
    <property type="entry name" value="Putative anticodon-binding domain of alanyl-tRNA synthetase (AlaRS)"/>
    <property type="match status" value="1"/>
</dbReference>
<dbReference type="RefSeq" id="WP_145374954.1">
    <property type="nucleotide sequence ID" value="NZ_CP036276.1"/>
</dbReference>
<keyword evidence="6 11" id="KW-0862">Zinc</keyword>
<evidence type="ECO:0000256" key="2">
    <source>
        <dbReference type="ARBA" id="ARBA00022555"/>
    </source>
</evidence>
<feature type="domain" description="Alanyl-transfer RNA synthetases family profile" evidence="12">
    <location>
        <begin position="1"/>
        <end position="705"/>
    </location>
</feature>
<dbReference type="InterPro" id="IPR018164">
    <property type="entry name" value="Ala-tRNA-synth_IIc_N"/>
</dbReference>
<dbReference type="FunFam" id="3.30.54.20:FF:000001">
    <property type="entry name" value="Alanine--tRNA ligase"/>
    <property type="match status" value="1"/>
</dbReference>
<keyword evidence="8 11" id="KW-0694">RNA-binding</keyword>
<dbReference type="GO" id="GO:0004813">
    <property type="term" value="F:alanine-tRNA ligase activity"/>
    <property type="evidence" value="ECO:0007669"/>
    <property type="project" value="UniProtKB-UniRule"/>
</dbReference>
<dbReference type="InterPro" id="IPR023033">
    <property type="entry name" value="Ala_tRNA_ligase_euk/bac"/>
</dbReference>
<evidence type="ECO:0000256" key="11">
    <source>
        <dbReference type="HAMAP-Rule" id="MF_00036"/>
    </source>
</evidence>
<dbReference type="Gene3D" id="3.30.54.20">
    <property type="match status" value="1"/>
</dbReference>
<dbReference type="PRINTS" id="PR00980">
    <property type="entry name" value="TRNASYNTHALA"/>
</dbReference>
<dbReference type="SMART" id="SM00863">
    <property type="entry name" value="tRNA_SAD"/>
    <property type="match status" value="1"/>
</dbReference>
<dbReference type="SUPFAM" id="SSF50447">
    <property type="entry name" value="Translation proteins"/>
    <property type="match status" value="1"/>
</dbReference>
<dbReference type="FunFam" id="2.40.30.130:FF:000001">
    <property type="entry name" value="Alanine--tRNA ligase"/>
    <property type="match status" value="1"/>
</dbReference>
<sequence length="875" mass="96518">MKTDELREKYLEFFETKGCVRRPSDVLVPRGDPTVLFTPAGMNQFKDQFLGVGKLDFTRATTCQKCLRTGDIENVGNTAYHHTFFEMLGNFSFGDYFKNDAIHWAWEFLTDKKWLGLDPQRLTVTVFQEDEEAYGIWHDKIGLSADRITRDNEHENFWPAGAPSEGPDGVCGPCSEIFYHPPGSSGNVEIWNLVFTQFNRVGDPPDNLRPLPKKNIDTGMGLERTAAVLQGHESNFEIDTLRPLCEASAAAVGVKYAYDSPHGRAVRRIADHVRAVTFAISEGVLPDRDRERYVIRQLLRRAVMEGFLIGQHDPFLHTLVPNVAEAMQVPYPELGKETEKIAEAIRDEEEQFLGTVEKGLHKLDNYIEKARGDGKSVLSGDDVFDLHQTDGFLIELTEAVAAKHNLSVDRQRFNARMQRHLQDSGRGAFADKVMAAGPLDAIRETQAGTDFVGYDETASTGKVVGIIAEGRLIDALEEVGHDDPVGVVLDCTPFYGEAGGQVGDTGTLTAAGLQFDVADTQREGDYMVHIGHLKSGTLQLGMEVTAEIDTQRRAGIRRAHSATHLLHHALHKYVGEHALQRGSKVDRDTLRFDFSQPRPVTSEQISQIEDEVNRRIAEGAAVSAEIMELKEAKKLGAMALFGEKYPDRVRMVSMGDFSKELCGGTHLVNTGQVGLCKIISEEGTQKGVRRITALTGERALEKIRHDEALLKELAQQLKTPQPDDLPQRVNALQEELKRLKRELSKQTSQSAASAVDTMLENAISVGDVKIVGHEARDWDVEMIRAQIDQIRRSAGSSAVLIGSITGDKVILIAGLSKDLVQQGLNASDWVKTAAKIAGGGGGGRPDFAQAGAKHPEKLGEAIAHGTKWLQEQLEK</sequence>
<dbReference type="FunFam" id="3.30.980.10:FF:000004">
    <property type="entry name" value="Alanine--tRNA ligase, cytoplasmic"/>
    <property type="match status" value="1"/>
</dbReference>
<reference evidence="13 14" key="1">
    <citation type="submission" date="2019-02" db="EMBL/GenBank/DDBJ databases">
        <title>Deep-cultivation of Planctomycetes and their phenomic and genomic characterization uncovers novel biology.</title>
        <authorList>
            <person name="Wiegand S."/>
            <person name="Jogler M."/>
            <person name="Boedeker C."/>
            <person name="Pinto D."/>
            <person name="Vollmers J."/>
            <person name="Rivas-Marin E."/>
            <person name="Kohn T."/>
            <person name="Peeters S.H."/>
            <person name="Heuer A."/>
            <person name="Rast P."/>
            <person name="Oberbeckmann S."/>
            <person name="Bunk B."/>
            <person name="Jeske O."/>
            <person name="Meyerdierks A."/>
            <person name="Storesund J.E."/>
            <person name="Kallscheuer N."/>
            <person name="Luecker S."/>
            <person name="Lage O.M."/>
            <person name="Pohl T."/>
            <person name="Merkel B.J."/>
            <person name="Hornburger P."/>
            <person name="Mueller R.-W."/>
            <person name="Bruemmer F."/>
            <person name="Labrenz M."/>
            <person name="Spormann A.M."/>
            <person name="Op den Camp H."/>
            <person name="Overmann J."/>
            <person name="Amann R."/>
            <person name="Jetten M.S.M."/>
            <person name="Mascher T."/>
            <person name="Medema M.H."/>
            <person name="Devos D.P."/>
            <person name="Kaster A.-K."/>
            <person name="Ovreas L."/>
            <person name="Rohde M."/>
            <person name="Galperin M.Y."/>
            <person name="Jogler C."/>
        </authorList>
    </citation>
    <scope>NUCLEOTIDE SEQUENCE [LARGE SCALE GENOMIC DNA]</scope>
    <source>
        <strain evidence="13 14">Mal52</strain>
    </source>
</reference>
<accession>A0A517ZKD3</accession>
<dbReference type="InterPro" id="IPR018162">
    <property type="entry name" value="Ala-tRNA-ligase_IIc_anticod-bd"/>
</dbReference>
<dbReference type="GO" id="GO:0005829">
    <property type="term" value="C:cytosol"/>
    <property type="evidence" value="ECO:0007669"/>
    <property type="project" value="TreeGrafter"/>
</dbReference>
<dbReference type="Gene3D" id="6.10.250.550">
    <property type="match status" value="1"/>
</dbReference>
<gene>
    <name evidence="11 13" type="primary">alaS</name>
    <name evidence="13" type="ORF">Mal52_14340</name>
</gene>
<comment type="cofactor">
    <cofactor evidence="11">
        <name>Zn(2+)</name>
        <dbReference type="ChEBI" id="CHEBI:29105"/>
    </cofactor>
    <text evidence="11">Binds 1 zinc ion per subunit.</text>
</comment>
<dbReference type="EC" id="6.1.1.7" evidence="11"/>
<dbReference type="Pfam" id="PF02272">
    <property type="entry name" value="DHHA1"/>
    <property type="match status" value="1"/>
</dbReference>
<dbReference type="EMBL" id="CP036276">
    <property type="protein sequence ID" value="QDU42964.1"/>
    <property type="molecule type" value="Genomic_DNA"/>
</dbReference>
<evidence type="ECO:0000313" key="14">
    <source>
        <dbReference type="Proteomes" id="UP000319383"/>
    </source>
</evidence>